<sequence>MSAPEGSPDTDRIELRGLRVRGHHGVFDHEKRDGQDFVVDIVLWLDLREAAATDDLTRTVHYGELAQRAAAIVAGEPRDLIETVSAEIADSVMTDARVQAVEVTLHKPNAPIPLDFADVAVVARRSRRTGGGGRVIPA</sequence>
<dbReference type="PANTHER" id="PTHR42844:SF1">
    <property type="entry name" value="DIHYDRONEOPTERIN ALDOLASE 1-RELATED"/>
    <property type="match status" value="1"/>
</dbReference>
<dbReference type="Pfam" id="PF02152">
    <property type="entry name" value="FolB"/>
    <property type="match status" value="1"/>
</dbReference>
<dbReference type="Gene3D" id="3.30.1130.10">
    <property type="match status" value="1"/>
</dbReference>
<dbReference type="InterPro" id="IPR006156">
    <property type="entry name" value="Dihydroneopterin_aldolase"/>
</dbReference>
<evidence type="ECO:0000259" key="7">
    <source>
        <dbReference type="SMART" id="SM00905"/>
    </source>
</evidence>
<dbReference type="EMBL" id="JBHSQK010000032">
    <property type="protein sequence ID" value="MFC5949431.1"/>
    <property type="molecule type" value="Genomic_DNA"/>
</dbReference>
<dbReference type="InterPro" id="IPR043133">
    <property type="entry name" value="GTP-CH-I_C/QueF"/>
</dbReference>
<keyword evidence="9" id="KW-1185">Reference proteome</keyword>
<evidence type="ECO:0000256" key="4">
    <source>
        <dbReference type="ARBA" id="ARBA00022909"/>
    </source>
</evidence>
<dbReference type="NCBIfam" id="TIGR00526">
    <property type="entry name" value="folB_dom"/>
    <property type="match status" value="1"/>
</dbReference>
<comment type="similarity">
    <text evidence="3 6">Belongs to the DHNA family.</text>
</comment>
<dbReference type="SMART" id="SM00905">
    <property type="entry name" value="FolB"/>
    <property type="match status" value="1"/>
</dbReference>
<evidence type="ECO:0000313" key="9">
    <source>
        <dbReference type="Proteomes" id="UP001596119"/>
    </source>
</evidence>
<reference evidence="9" key="1">
    <citation type="journal article" date="2019" name="Int. J. Syst. Evol. Microbiol.">
        <title>The Global Catalogue of Microorganisms (GCM) 10K type strain sequencing project: providing services to taxonomists for standard genome sequencing and annotation.</title>
        <authorList>
            <consortium name="The Broad Institute Genomics Platform"/>
            <consortium name="The Broad Institute Genome Sequencing Center for Infectious Disease"/>
            <person name="Wu L."/>
            <person name="Ma J."/>
        </authorList>
    </citation>
    <scope>NUCLEOTIDE SEQUENCE [LARGE SCALE GENOMIC DNA]</scope>
    <source>
        <strain evidence="9">CGMCC 4.7397</strain>
    </source>
</reference>
<dbReference type="GO" id="GO:0004150">
    <property type="term" value="F:dihydroneopterin aldolase activity"/>
    <property type="evidence" value="ECO:0007669"/>
    <property type="project" value="UniProtKB-EC"/>
</dbReference>
<gene>
    <name evidence="8" type="primary">folB</name>
    <name evidence="8" type="ORF">ACFQH9_14235</name>
</gene>
<organism evidence="8 9">
    <name type="scientific">Pseudonocardia lutea</name>
    <dbReference type="NCBI Taxonomy" id="2172015"/>
    <lineage>
        <taxon>Bacteria</taxon>
        <taxon>Bacillati</taxon>
        <taxon>Actinomycetota</taxon>
        <taxon>Actinomycetes</taxon>
        <taxon>Pseudonocardiales</taxon>
        <taxon>Pseudonocardiaceae</taxon>
        <taxon>Pseudonocardia</taxon>
    </lineage>
</organism>
<dbReference type="PANTHER" id="PTHR42844">
    <property type="entry name" value="DIHYDRONEOPTERIN ALDOLASE 1-RELATED"/>
    <property type="match status" value="1"/>
</dbReference>
<comment type="pathway">
    <text evidence="2 6">Cofactor biosynthesis; tetrahydrofolate biosynthesis; 2-amino-4-hydroxy-6-hydroxymethyl-7,8-dihydropteridine diphosphate from 7,8-dihydroneopterin triphosphate: step 3/4.</text>
</comment>
<dbReference type="NCBIfam" id="TIGR00525">
    <property type="entry name" value="folB"/>
    <property type="match status" value="1"/>
</dbReference>
<dbReference type="InterPro" id="IPR006157">
    <property type="entry name" value="FolB_dom"/>
</dbReference>
<evidence type="ECO:0000256" key="2">
    <source>
        <dbReference type="ARBA" id="ARBA00005013"/>
    </source>
</evidence>
<evidence type="ECO:0000256" key="1">
    <source>
        <dbReference type="ARBA" id="ARBA00001353"/>
    </source>
</evidence>
<dbReference type="EC" id="4.1.2.25" evidence="6"/>
<evidence type="ECO:0000313" key="8">
    <source>
        <dbReference type="EMBL" id="MFC5949431.1"/>
    </source>
</evidence>
<keyword evidence="5 6" id="KW-0456">Lyase</keyword>
<dbReference type="CDD" id="cd00534">
    <property type="entry name" value="DHNA_DHNTPE"/>
    <property type="match status" value="1"/>
</dbReference>
<keyword evidence="4 6" id="KW-0289">Folate biosynthesis</keyword>
<accession>A0ABW1I6X0</accession>
<name>A0ABW1I6X0_9PSEU</name>
<dbReference type="RefSeq" id="WP_379566535.1">
    <property type="nucleotide sequence ID" value="NZ_JBHSQK010000032.1"/>
</dbReference>
<protein>
    <recommendedName>
        <fullName evidence="6">7,8-dihydroneopterin aldolase</fullName>
        <ecNumber evidence="6">4.1.2.25</ecNumber>
    </recommendedName>
</protein>
<evidence type="ECO:0000256" key="6">
    <source>
        <dbReference type="RuleBase" id="RU362079"/>
    </source>
</evidence>
<feature type="domain" description="Dihydroneopterin aldolase/epimerase" evidence="7">
    <location>
        <begin position="13"/>
        <end position="125"/>
    </location>
</feature>
<comment type="function">
    <text evidence="6">Catalyzes the conversion of 7,8-dihydroneopterin to 6-hydroxymethyl-7,8-dihydropterin.</text>
</comment>
<dbReference type="Proteomes" id="UP001596119">
    <property type="component" value="Unassembled WGS sequence"/>
</dbReference>
<evidence type="ECO:0000256" key="3">
    <source>
        <dbReference type="ARBA" id="ARBA00005708"/>
    </source>
</evidence>
<evidence type="ECO:0000256" key="5">
    <source>
        <dbReference type="ARBA" id="ARBA00023239"/>
    </source>
</evidence>
<comment type="catalytic activity">
    <reaction evidence="1 6">
        <text>7,8-dihydroneopterin = 6-hydroxymethyl-7,8-dihydropterin + glycolaldehyde</text>
        <dbReference type="Rhea" id="RHEA:10540"/>
        <dbReference type="ChEBI" id="CHEBI:17001"/>
        <dbReference type="ChEBI" id="CHEBI:17071"/>
        <dbReference type="ChEBI" id="CHEBI:44841"/>
        <dbReference type="EC" id="4.1.2.25"/>
    </reaction>
</comment>
<comment type="caution">
    <text evidence="8">The sequence shown here is derived from an EMBL/GenBank/DDBJ whole genome shotgun (WGS) entry which is preliminary data.</text>
</comment>
<dbReference type="SUPFAM" id="SSF55620">
    <property type="entry name" value="Tetrahydrobiopterin biosynthesis enzymes-like"/>
    <property type="match status" value="1"/>
</dbReference>
<proteinExistence type="inferred from homology"/>